<feature type="region of interest" description="Disordered" evidence="1">
    <location>
        <begin position="112"/>
        <end position="135"/>
    </location>
</feature>
<evidence type="ECO:0000313" key="3">
    <source>
        <dbReference type="Proteomes" id="UP001366085"/>
    </source>
</evidence>
<feature type="compositionally biased region" description="Low complexity" evidence="1">
    <location>
        <begin position="122"/>
        <end position="134"/>
    </location>
</feature>
<reference evidence="2 3" key="1">
    <citation type="submission" date="2024-02" db="EMBL/GenBank/DDBJ databases">
        <authorList>
            <person name="Saticioglu I.B."/>
        </authorList>
    </citation>
    <scope>NUCLEOTIDE SEQUENCE [LARGE SCALE GENOMIC DNA]</scope>
    <source>
        <strain evidence="2 3">Mu-43</strain>
    </source>
</reference>
<dbReference type="Proteomes" id="UP001366085">
    <property type="component" value="Unassembled WGS sequence"/>
</dbReference>
<dbReference type="RefSeq" id="WP_337317692.1">
    <property type="nucleotide sequence ID" value="NZ_JBBDGN010000002.1"/>
</dbReference>
<evidence type="ECO:0000313" key="2">
    <source>
        <dbReference type="EMBL" id="MEJ1090806.1"/>
    </source>
</evidence>
<accession>A0ABU8LJN2</accession>
<protein>
    <submittedName>
        <fullName evidence="2">Uncharacterized protein</fullName>
    </submittedName>
</protein>
<name>A0ABU8LJN2_9MICO</name>
<organism evidence="2 3">
    <name type="scientific">Microbacterium istanbulense</name>
    <dbReference type="NCBI Taxonomy" id="3122049"/>
    <lineage>
        <taxon>Bacteria</taxon>
        <taxon>Bacillati</taxon>
        <taxon>Actinomycetota</taxon>
        <taxon>Actinomycetes</taxon>
        <taxon>Micrococcales</taxon>
        <taxon>Microbacteriaceae</taxon>
        <taxon>Microbacterium</taxon>
    </lineage>
</organism>
<sequence length="161" mass="17397">MTEVQGPTPTGTSRPYRTLAEALRAHRIAEQNHAFITAVTDAIGIASYIDRGRYIEAIRRGEGAALHIGRTYINGFTEGEVIVYGSTRMPMRPSEGRPPYLYVLQPSEFAPAPGAKPKRAAAPRTPAAPKAPKATKVEERDYGVCDVCFMTRTPSGGCGCD</sequence>
<evidence type="ECO:0000256" key="1">
    <source>
        <dbReference type="SAM" id="MobiDB-lite"/>
    </source>
</evidence>
<keyword evidence="3" id="KW-1185">Reference proteome</keyword>
<gene>
    <name evidence="2" type="ORF">WDU93_03795</name>
</gene>
<proteinExistence type="predicted"/>
<comment type="caution">
    <text evidence="2">The sequence shown here is derived from an EMBL/GenBank/DDBJ whole genome shotgun (WGS) entry which is preliminary data.</text>
</comment>
<dbReference type="EMBL" id="JBBDGN010000002">
    <property type="protein sequence ID" value="MEJ1090806.1"/>
    <property type="molecule type" value="Genomic_DNA"/>
</dbReference>